<dbReference type="InterPro" id="IPR033929">
    <property type="entry name" value="Tensin_PTB"/>
</dbReference>
<keyword evidence="6" id="KW-0965">Cell junction</keyword>
<dbReference type="InterPro" id="IPR035012">
    <property type="entry name" value="Tensin-like_SH2"/>
</dbReference>
<evidence type="ECO:0000259" key="10">
    <source>
        <dbReference type="PROSITE" id="PS50001"/>
    </source>
</evidence>
<dbReference type="SMART" id="SM00252">
    <property type="entry name" value="SH2"/>
    <property type="match status" value="1"/>
</dbReference>
<dbReference type="PROSITE" id="PS51182">
    <property type="entry name" value="C2_TENSIN"/>
    <property type="match status" value="1"/>
</dbReference>
<organism evidence="13">
    <name type="scientific">Medioppia subpectinata</name>
    <dbReference type="NCBI Taxonomy" id="1979941"/>
    <lineage>
        <taxon>Eukaryota</taxon>
        <taxon>Metazoa</taxon>
        <taxon>Ecdysozoa</taxon>
        <taxon>Arthropoda</taxon>
        <taxon>Chelicerata</taxon>
        <taxon>Arachnida</taxon>
        <taxon>Acari</taxon>
        <taxon>Acariformes</taxon>
        <taxon>Sarcoptiformes</taxon>
        <taxon>Oribatida</taxon>
        <taxon>Brachypylina</taxon>
        <taxon>Oppioidea</taxon>
        <taxon>Oppiidae</taxon>
        <taxon>Medioppia</taxon>
    </lineage>
</organism>
<feature type="compositionally biased region" description="Polar residues" evidence="9">
    <location>
        <begin position="501"/>
        <end position="520"/>
    </location>
</feature>
<dbReference type="Pfam" id="PF00017">
    <property type="entry name" value="SH2"/>
    <property type="match status" value="1"/>
</dbReference>
<proteinExistence type="inferred from homology"/>
<evidence type="ECO:0000259" key="12">
    <source>
        <dbReference type="PROSITE" id="PS51182"/>
    </source>
</evidence>
<dbReference type="InterPro" id="IPR011993">
    <property type="entry name" value="PH-like_dom_sf"/>
</dbReference>
<feature type="compositionally biased region" description="Low complexity" evidence="9">
    <location>
        <begin position="490"/>
        <end position="500"/>
    </location>
</feature>
<dbReference type="SUPFAM" id="SSF50729">
    <property type="entry name" value="PH domain-like"/>
    <property type="match status" value="2"/>
</dbReference>
<evidence type="ECO:0000259" key="11">
    <source>
        <dbReference type="PROSITE" id="PS51181"/>
    </source>
</evidence>
<dbReference type="GO" id="GO:0005925">
    <property type="term" value="C:focal adhesion"/>
    <property type="evidence" value="ECO:0007669"/>
    <property type="project" value="TreeGrafter"/>
</dbReference>
<dbReference type="GO" id="GO:0004721">
    <property type="term" value="F:phosphoprotein phosphatase activity"/>
    <property type="evidence" value="ECO:0007669"/>
    <property type="project" value="UniProtKB-KW"/>
</dbReference>
<comment type="similarity">
    <text evidence="2">Belongs to the PTEN phosphatase protein family.</text>
</comment>
<evidence type="ECO:0000256" key="2">
    <source>
        <dbReference type="ARBA" id="ARBA00007881"/>
    </source>
</evidence>
<dbReference type="InterPro" id="IPR000980">
    <property type="entry name" value="SH2"/>
</dbReference>
<keyword evidence="14" id="KW-1185">Reference proteome</keyword>
<feature type="compositionally biased region" description="Polar residues" evidence="9">
    <location>
        <begin position="884"/>
        <end position="903"/>
    </location>
</feature>
<dbReference type="CDD" id="cd09927">
    <property type="entry name" value="SH2_Tensin_like"/>
    <property type="match status" value="1"/>
</dbReference>
<feature type="compositionally biased region" description="Polar residues" evidence="9">
    <location>
        <begin position="700"/>
        <end position="733"/>
    </location>
</feature>
<feature type="domain" description="SH2" evidence="10">
    <location>
        <begin position="942"/>
        <end position="1049"/>
    </location>
</feature>
<dbReference type="InterPro" id="IPR029021">
    <property type="entry name" value="Prot-tyrosine_phosphatase-like"/>
</dbReference>
<feature type="region of interest" description="Disordered" evidence="9">
    <location>
        <begin position="476"/>
        <end position="520"/>
    </location>
</feature>
<feature type="compositionally biased region" description="Gly residues" evidence="9">
    <location>
        <begin position="418"/>
        <end position="429"/>
    </location>
</feature>
<dbReference type="SMART" id="SM01326">
    <property type="entry name" value="PTEN_C2"/>
    <property type="match status" value="1"/>
</dbReference>
<reference evidence="13" key="1">
    <citation type="submission" date="2020-11" db="EMBL/GenBank/DDBJ databases">
        <authorList>
            <person name="Tran Van P."/>
        </authorList>
    </citation>
    <scope>NUCLEOTIDE SEQUENCE</scope>
</reference>
<dbReference type="PANTHER" id="PTHR45734:SF10">
    <property type="entry name" value="BLISTERY, ISOFORM A"/>
    <property type="match status" value="1"/>
</dbReference>
<dbReference type="CDD" id="cd14508">
    <property type="entry name" value="PTP_tensin"/>
    <property type="match status" value="1"/>
</dbReference>
<dbReference type="SUPFAM" id="SSF55550">
    <property type="entry name" value="SH2 domain"/>
    <property type="match status" value="1"/>
</dbReference>
<feature type="compositionally biased region" description="Basic and acidic residues" evidence="9">
    <location>
        <begin position="738"/>
        <end position="749"/>
    </location>
</feature>
<dbReference type="PROSITE" id="PS51181">
    <property type="entry name" value="PPASE_TENSIN"/>
    <property type="match status" value="1"/>
</dbReference>
<dbReference type="InterPro" id="IPR014020">
    <property type="entry name" value="Tensin_C2-dom"/>
</dbReference>
<comment type="subcellular location">
    <subcellularLocation>
        <location evidence="1">Cell junction</location>
    </subcellularLocation>
</comment>
<keyword evidence="5" id="KW-0904">Protein phosphatase</keyword>
<dbReference type="InterPro" id="IPR029023">
    <property type="entry name" value="Tensin_phosphatase"/>
</dbReference>
<feature type="compositionally biased region" description="Polar residues" evidence="9">
    <location>
        <begin position="374"/>
        <end position="389"/>
    </location>
</feature>
<dbReference type="InterPro" id="IPR013625">
    <property type="entry name" value="PTB"/>
</dbReference>
<dbReference type="CDD" id="cd01213">
    <property type="entry name" value="PTB_tensin"/>
    <property type="match status" value="1"/>
</dbReference>
<evidence type="ECO:0000256" key="3">
    <source>
        <dbReference type="ARBA" id="ARBA00022553"/>
    </source>
</evidence>
<feature type="region of interest" description="Disordered" evidence="9">
    <location>
        <begin position="554"/>
        <end position="580"/>
    </location>
</feature>
<dbReference type="EMBL" id="OC854839">
    <property type="protein sequence ID" value="CAD7620517.1"/>
    <property type="molecule type" value="Genomic_DNA"/>
</dbReference>
<evidence type="ECO:0000256" key="8">
    <source>
        <dbReference type="PROSITE-ProRule" id="PRU00191"/>
    </source>
</evidence>
<dbReference type="Gene3D" id="2.30.29.30">
    <property type="entry name" value="Pleckstrin-homology domain (PH domain)/Phosphotyrosine-binding domain (PTB)"/>
    <property type="match status" value="1"/>
</dbReference>
<evidence type="ECO:0000256" key="4">
    <source>
        <dbReference type="ARBA" id="ARBA00022801"/>
    </source>
</evidence>
<dbReference type="Proteomes" id="UP000759131">
    <property type="component" value="Unassembled WGS sequence"/>
</dbReference>
<dbReference type="AlphaFoldDB" id="A0A7R9KCZ1"/>
<accession>A0A7R9KCZ1</accession>
<feature type="domain" description="Phosphatase tensin-type" evidence="11">
    <location>
        <begin position="60"/>
        <end position="232"/>
    </location>
</feature>
<dbReference type="Gene3D" id="3.30.505.10">
    <property type="entry name" value="SH2 domain"/>
    <property type="match status" value="1"/>
</dbReference>
<feature type="region of interest" description="Disordered" evidence="9">
    <location>
        <begin position="679"/>
        <end position="749"/>
    </location>
</feature>
<evidence type="ECO:0000313" key="14">
    <source>
        <dbReference type="Proteomes" id="UP000759131"/>
    </source>
</evidence>
<feature type="compositionally biased region" description="Polar residues" evidence="9">
    <location>
        <begin position="399"/>
        <end position="408"/>
    </location>
</feature>
<dbReference type="PANTHER" id="PTHR45734">
    <property type="entry name" value="TENSIN"/>
    <property type="match status" value="1"/>
</dbReference>
<keyword evidence="4" id="KW-0378">Hydrolase</keyword>
<evidence type="ECO:0000256" key="5">
    <source>
        <dbReference type="ARBA" id="ARBA00022912"/>
    </source>
</evidence>
<dbReference type="Pfam" id="PF08416">
    <property type="entry name" value="PTB"/>
    <property type="match status" value="1"/>
</dbReference>
<evidence type="ECO:0000256" key="6">
    <source>
        <dbReference type="ARBA" id="ARBA00022949"/>
    </source>
</evidence>
<feature type="domain" description="C2 tensin-type" evidence="12">
    <location>
        <begin position="237"/>
        <end position="381"/>
    </location>
</feature>
<dbReference type="SMART" id="SM00462">
    <property type="entry name" value="PTB"/>
    <property type="match status" value="1"/>
</dbReference>
<feature type="region of interest" description="Disordered" evidence="9">
    <location>
        <begin position="819"/>
        <end position="912"/>
    </location>
</feature>
<dbReference type="InterPro" id="IPR035892">
    <property type="entry name" value="C2_domain_sf"/>
</dbReference>
<feature type="compositionally biased region" description="Low complexity" evidence="9">
    <location>
        <begin position="684"/>
        <end position="699"/>
    </location>
</feature>
<feature type="compositionally biased region" description="Low complexity" evidence="9">
    <location>
        <begin position="838"/>
        <end position="853"/>
    </location>
</feature>
<sequence length="1259" mass="139489">MNIEITNLCPEVHNKTHNNEPLSHSPYALSPAYHSIDPQLTKHSLLDDKRSIRTIHLLGKSSTYHPFVMDMTYVTERIIALTFPDSGTSGTYRANLKDVVQMLRTKHKSKYMVFNLSERRHDLNKLNPNIMEFGWHHNLAPPLERLCAICKAIDSWLTCDGQHVAVIHSKGDNGRTGVVIAAFMHYTDICATADQALDRFAMKRFYDDKLDQYMQPSQKRYIQYFSGLLSGGIKMNNSPLFLHHIIIHGIPNYDQRGGCRPFLKIYQGMQTIHRTGIYSSDSRTKRIFILLNPSLQMRGDILINDAITPVIDEALHDSIVKWDSYENFDLAPEDKPDPLLDAFAAELNNPSHTYGPIDGSLYATVAKPPVSKKSPVTFSLPSNGGSADNASDDGPHTVSIDSGISSTVSGNPHHHNPGHGGHTNGGGSSGYPSPINVVEVEVHHQNGDDRHHNRPSTQEQQDLDELLSGMLEQIQSFPDHPSATTGRKTSSVTSQDSSPSAHQYSSISRTPTATTPSVRQSDYMSPKALFMNGGNPSGGQTTSPDVIQTRFLTKPISQSSSDDKKPYRTPPGSQPFSYGVTANSPALQRRRVFSESTAYVTENLVPKAVADDRDIRPDIDDVFSDYASSSYQETYSEDGTPLTWLQRQQMKLKNKHEGQGMRERHWKEQRLMQELKSVAKRIPSQDSSSRESSPPYSQPLHINTNGKSSTAYRASTPTSPQIPERTSSKNVWQTPERPLQRQKSDNSYDRERPFVAVQRAHQTAQHHMSGDDSARPTPQQIAASSSLYGTVYPYSQHHVYMPNARDGLLMQTQAVDEVDSVRPKHSTPSYKSATVEAPTSWSPSFVSSSSPNSDRPETPGFPIIPGTPYVNQSLNRSPPLFRKGTQSPQYMNGQNQSRDSQPESPAGSVYYGQSQRSSLLSLNESEVITQAPIFIRDTSSYWYKPNISREEAINILRDKQSGTFIVRDSHSFPGAFGLALKVATPPPNVQTKTGDISSELVRHFLIEPTPKGVRLKGCPNEPTFGSLSALVYQHSVTPMALPCKLIIPDSDPSGEPTVDSIISSLGTESPANILSEGAACNVLYLVTVDMESLTGPQALRKAIKELMAMRPQPMPTVVHFKVSNKGVTLTDNNHRLFFRRHYPLISISFCGIDPDCRQWKHQFEGIPVPSVYALDSLRVKRAAKLTTSATCSPSSTPTNRPLLSICFGFVARKTGSKTDNQCHVFAEFDADQPASAIVNFVNKVMATNPSLQQTRSNLL</sequence>
<dbReference type="Gene3D" id="2.60.40.1110">
    <property type="match status" value="1"/>
</dbReference>
<evidence type="ECO:0000256" key="1">
    <source>
        <dbReference type="ARBA" id="ARBA00004282"/>
    </source>
</evidence>
<name>A0A7R9KCZ1_9ACAR</name>
<dbReference type="Gene3D" id="3.90.190.10">
    <property type="entry name" value="Protein tyrosine phosphatase superfamily"/>
    <property type="match status" value="1"/>
</dbReference>
<keyword evidence="7 8" id="KW-0727">SH2 domain</keyword>
<dbReference type="SUPFAM" id="SSF52799">
    <property type="entry name" value="(Phosphotyrosine protein) phosphatases II"/>
    <property type="match status" value="1"/>
</dbReference>
<dbReference type="InterPro" id="IPR006020">
    <property type="entry name" value="PTB/PI_dom"/>
</dbReference>
<dbReference type="Pfam" id="PF10409">
    <property type="entry name" value="PTEN_C2"/>
    <property type="match status" value="1"/>
</dbReference>
<dbReference type="OrthoDB" id="6273691at2759"/>
<evidence type="ECO:0000256" key="7">
    <source>
        <dbReference type="ARBA" id="ARBA00022999"/>
    </source>
</evidence>
<keyword evidence="3" id="KW-0597">Phosphoprotein</keyword>
<dbReference type="PROSITE" id="PS50001">
    <property type="entry name" value="SH2"/>
    <property type="match status" value="1"/>
</dbReference>
<protein>
    <recommendedName>
        <fullName evidence="15">Tensin</fullName>
    </recommendedName>
</protein>
<dbReference type="InterPro" id="IPR036860">
    <property type="entry name" value="SH2_dom_sf"/>
</dbReference>
<evidence type="ECO:0008006" key="15">
    <source>
        <dbReference type="Google" id="ProtNLM"/>
    </source>
</evidence>
<gene>
    <name evidence="13" type="ORF">OSB1V03_LOCUS1002</name>
</gene>
<feature type="region of interest" description="Disordered" evidence="9">
    <location>
        <begin position="372"/>
        <end position="434"/>
    </location>
</feature>
<dbReference type="SUPFAM" id="SSF49562">
    <property type="entry name" value="C2 domain (Calcium/lipid-binding domain, CaLB)"/>
    <property type="match status" value="1"/>
</dbReference>
<dbReference type="EMBL" id="CAJPIZ010000264">
    <property type="protein sequence ID" value="CAG2100947.1"/>
    <property type="molecule type" value="Genomic_DNA"/>
</dbReference>
<dbReference type="InterPro" id="IPR051484">
    <property type="entry name" value="Tensin_PTEN_phosphatase"/>
</dbReference>
<dbReference type="FunFam" id="3.30.505.10:FF:000002">
    <property type="entry name" value="Tensin 1"/>
    <property type="match status" value="1"/>
</dbReference>
<evidence type="ECO:0000313" key="13">
    <source>
        <dbReference type="EMBL" id="CAD7620517.1"/>
    </source>
</evidence>
<evidence type="ECO:0000256" key="9">
    <source>
        <dbReference type="SAM" id="MobiDB-lite"/>
    </source>
</evidence>